<dbReference type="Gene3D" id="1.10.533.10">
    <property type="entry name" value="Death Domain, Fas"/>
    <property type="match status" value="1"/>
</dbReference>
<evidence type="ECO:0000313" key="2">
    <source>
        <dbReference type="Proteomes" id="UP000001554"/>
    </source>
</evidence>
<gene>
    <name evidence="3" type="primary">LOC118412015</name>
</gene>
<sequence length="332" mass="37413">MLSLPLPHSIGQNSCNFVFLIKDVISLHRMGAYASSFQGDAGSLVGELTDPNQPNWITAHAEACALDIPEVERLWQRFQQLGCDSTGVLAQNQALQLTQDVFIKQSLRQVPRDENGGITFQTYCNAAKWMSIAEVEDKLRGVFKLLNRGKPVDRNIMKRILSKLYEEESEETITRLADIFVTQIDAKQQGEVDEDQFIEWVKTMPFETVNALLEFSIIPPELQDTRTSASQDKAATSRASVDELAVPVSEETLQQVASKVHNRDWVLFANKLGFTQNDLTGISKKVGKNVYQQVLEMLHTWQRRESDAATCRVLDTALRDGDFIDVANDIFF</sequence>
<dbReference type="Gene3D" id="1.10.238.10">
    <property type="entry name" value="EF-hand"/>
    <property type="match status" value="1"/>
</dbReference>
<dbReference type="CDD" id="cd01670">
    <property type="entry name" value="Death"/>
    <property type="match status" value="1"/>
</dbReference>
<proteinExistence type="predicted"/>
<dbReference type="AlphaFoldDB" id="A0A9J7MKK0"/>
<dbReference type="GO" id="GO:0007165">
    <property type="term" value="P:signal transduction"/>
    <property type="evidence" value="ECO:0007669"/>
    <property type="project" value="InterPro"/>
</dbReference>
<dbReference type="PROSITE" id="PS50017">
    <property type="entry name" value="DEATH_DOMAIN"/>
    <property type="match status" value="1"/>
</dbReference>
<dbReference type="InterPro" id="IPR016729">
    <property type="entry name" value="FADD"/>
</dbReference>
<dbReference type="OMA" id="PEVRRCW"/>
<organism evidence="2 3">
    <name type="scientific">Branchiostoma floridae</name>
    <name type="common">Florida lancelet</name>
    <name type="synonym">Amphioxus</name>
    <dbReference type="NCBI Taxonomy" id="7739"/>
    <lineage>
        <taxon>Eukaryota</taxon>
        <taxon>Metazoa</taxon>
        <taxon>Chordata</taxon>
        <taxon>Cephalochordata</taxon>
        <taxon>Leptocardii</taxon>
        <taxon>Amphioxiformes</taxon>
        <taxon>Branchiostomatidae</taxon>
        <taxon>Branchiostoma</taxon>
    </lineage>
</organism>
<accession>A0A9J7MKK0</accession>
<dbReference type="PANTHER" id="PTHR15077:SF9">
    <property type="entry name" value="C-TERMINAL OF ROC (COR) DOMAIN-CONTAINING PROTEIN"/>
    <property type="match status" value="1"/>
</dbReference>
<dbReference type="RefSeq" id="XP_035670489.1">
    <property type="nucleotide sequence ID" value="XM_035814596.1"/>
</dbReference>
<dbReference type="InterPro" id="IPR011029">
    <property type="entry name" value="DEATH-like_dom_sf"/>
</dbReference>
<dbReference type="OrthoDB" id="20872at2759"/>
<dbReference type="KEGG" id="bfo:118412015"/>
<reference evidence="2" key="1">
    <citation type="journal article" date="2020" name="Nat. Ecol. Evol.">
        <title>Deeply conserved synteny resolves early events in vertebrate evolution.</title>
        <authorList>
            <person name="Simakov O."/>
            <person name="Marletaz F."/>
            <person name="Yue J.X."/>
            <person name="O'Connell B."/>
            <person name="Jenkins J."/>
            <person name="Brandt A."/>
            <person name="Calef R."/>
            <person name="Tung C.H."/>
            <person name="Huang T.K."/>
            <person name="Schmutz J."/>
            <person name="Satoh N."/>
            <person name="Yu J.K."/>
            <person name="Putnam N.H."/>
            <person name="Green R.E."/>
            <person name="Rokhsar D.S."/>
        </authorList>
    </citation>
    <scope>NUCLEOTIDE SEQUENCE [LARGE SCALE GENOMIC DNA]</scope>
    <source>
        <strain evidence="2">S238N-H82</strain>
    </source>
</reference>
<feature type="domain" description="Death" evidence="1">
    <location>
        <begin position="250"/>
        <end position="332"/>
    </location>
</feature>
<reference evidence="3" key="2">
    <citation type="submission" date="2025-08" db="UniProtKB">
        <authorList>
            <consortium name="RefSeq"/>
        </authorList>
    </citation>
    <scope>IDENTIFICATION</scope>
    <source>
        <strain evidence="3">S238N-H82</strain>
        <tissue evidence="3">Testes</tissue>
    </source>
</reference>
<dbReference type="Pfam" id="PF00531">
    <property type="entry name" value="Death"/>
    <property type="match status" value="1"/>
</dbReference>
<dbReference type="SUPFAM" id="SSF47986">
    <property type="entry name" value="DEATH domain"/>
    <property type="match status" value="1"/>
</dbReference>
<dbReference type="GeneID" id="118412015"/>
<protein>
    <submittedName>
        <fullName evidence="3">Uncharacterized protein LOC118412015 isoform X1</fullName>
    </submittedName>
</protein>
<dbReference type="Proteomes" id="UP000001554">
    <property type="component" value="Chromosome 3"/>
</dbReference>
<dbReference type="InterPro" id="IPR011992">
    <property type="entry name" value="EF-hand-dom_pair"/>
</dbReference>
<evidence type="ECO:0000313" key="3">
    <source>
        <dbReference type="RefSeq" id="XP_035670489.1"/>
    </source>
</evidence>
<name>A0A9J7MKK0_BRAFL</name>
<evidence type="ECO:0000259" key="1">
    <source>
        <dbReference type="PROSITE" id="PS50017"/>
    </source>
</evidence>
<dbReference type="PANTHER" id="PTHR15077">
    <property type="entry name" value="FAS-ASSOCIATING DEATH DOMAIN-CONTAINING PROTEIN FADD"/>
    <property type="match status" value="1"/>
</dbReference>
<dbReference type="SUPFAM" id="SSF47473">
    <property type="entry name" value="EF-hand"/>
    <property type="match status" value="1"/>
</dbReference>
<dbReference type="InterPro" id="IPR000488">
    <property type="entry name" value="Death_dom"/>
</dbReference>
<keyword evidence="2" id="KW-1185">Reference proteome</keyword>